<dbReference type="AlphaFoldDB" id="A0A168J367"/>
<dbReference type="OrthoDB" id="2285535at2759"/>
<feature type="compositionally biased region" description="Polar residues" evidence="2">
    <location>
        <begin position="20"/>
        <end position="31"/>
    </location>
</feature>
<keyword evidence="1" id="KW-0238">DNA-binding</keyword>
<feature type="region of interest" description="Disordered" evidence="2">
    <location>
        <begin position="20"/>
        <end position="83"/>
    </location>
</feature>
<evidence type="ECO:0000259" key="3">
    <source>
        <dbReference type="Pfam" id="PF07282"/>
    </source>
</evidence>
<protein>
    <recommendedName>
        <fullName evidence="3">Cas12f1-like TNB domain-containing protein</fullName>
    </recommendedName>
</protein>
<feature type="region of interest" description="Disordered" evidence="2">
    <location>
        <begin position="598"/>
        <end position="622"/>
    </location>
</feature>
<dbReference type="STRING" id="747725.A0A168J367"/>
<dbReference type="EMBL" id="AMYB01000006">
    <property type="protein sequence ID" value="OAD00684.1"/>
    <property type="molecule type" value="Genomic_DNA"/>
</dbReference>
<dbReference type="Proteomes" id="UP000077051">
    <property type="component" value="Unassembled WGS sequence"/>
</dbReference>
<reference evidence="4 5" key="1">
    <citation type="submission" date="2015-06" db="EMBL/GenBank/DDBJ databases">
        <title>Expansion of signal transduction pathways in fungi by whole-genome duplication.</title>
        <authorList>
            <consortium name="DOE Joint Genome Institute"/>
            <person name="Corrochano L.M."/>
            <person name="Kuo A."/>
            <person name="Marcet-Houben M."/>
            <person name="Polaino S."/>
            <person name="Salamov A."/>
            <person name="Villalobos J.M."/>
            <person name="Alvarez M.I."/>
            <person name="Avalos J."/>
            <person name="Benito E.P."/>
            <person name="Benoit I."/>
            <person name="Burger G."/>
            <person name="Camino L.P."/>
            <person name="Canovas D."/>
            <person name="Cerda-Olmedo E."/>
            <person name="Cheng J.-F."/>
            <person name="Dominguez A."/>
            <person name="Elias M."/>
            <person name="Eslava A.P."/>
            <person name="Glaser F."/>
            <person name="Grimwood J."/>
            <person name="Gutierrez G."/>
            <person name="Heitman J."/>
            <person name="Henrissat B."/>
            <person name="Iturriaga E.A."/>
            <person name="Lang B.F."/>
            <person name="Lavin J.L."/>
            <person name="Lee S."/>
            <person name="Li W."/>
            <person name="Lindquist E."/>
            <person name="Lopez-Garcia S."/>
            <person name="Luque E.M."/>
            <person name="Marcos A.T."/>
            <person name="Martin J."/>
            <person name="Mccluskey K."/>
            <person name="Medina H.R."/>
            <person name="Miralles-Duran A."/>
            <person name="Miyazaki A."/>
            <person name="Munoz-Torres E."/>
            <person name="Oguiza J.A."/>
            <person name="Ohm R."/>
            <person name="Olmedo M."/>
            <person name="Orejas M."/>
            <person name="Ortiz-Castellanos L."/>
            <person name="Pisabarro A.G."/>
            <person name="Rodriguez-Romero J."/>
            <person name="Ruiz-Herrera J."/>
            <person name="Ruiz-Vazquez R."/>
            <person name="Sanz C."/>
            <person name="Schackwitz W."/>
            <person name="Schmutz J."/>
            <person name="Shahriari M."/>
            <person name="Shelest E."/>
            <person name="Silva-Franco F."/>
            <person name="Soanes D."/>
            <person name="Syed K."/>
            <person name="Tagua V.G."/>
            <person name="Talbot N.J."/>
            <person name="Thon M."/>
            <person name="De Vries R.P."/>
            <person name="Wiebenga A."/>
            <person name="Yadav J.S."/>
            <person name="Braun E.L."/>
            <person name="Baker S."/>
            <person name="Garre V."/>
            <person name="Horwitz B."/>
            <person name="Torres-Martinez S."/>
            <person name="Idnurm A."/>
            <person name="Herrera-Estrella A."/>
            <person name="Gabaldon T."/>
            <person name="Grigoriev I.V."/>
        </authorList>
    </citation>
    <scope>NUCLEOTIDE SEQUENCE [LARGE SCALE GENOMIC DNA]</scope>
    <source>
        <strain evidence="4 5">CBS 277.49</strain>
    </source>
</reference>
<gene>
    <name evidence="4" type="ORF">MUCCIDRAFT_112094</name>
</gene>
<evidence type="ECO:0000256" key="1">
    <source>
        <dbReference type="ARBA" id="ARBA00023125"/>
    </source>
</evidence>
<accession>A0A168J367</accession>
<feature type="domain" description="Cas12f1-like TNB" evidence="3">
    <location>
        <begin position="682"/>
        <end position="735"/>
    </location>
</feature>
<proteinExistence type="predicted"/>
<name>A0A168J367_MUCCL</name>
<organism evidence="4 5">
    <name type="scientific">Mucor lusitanicus CBS 277.49</name>
    <dbReference type="NCBI Taxonomy" id="747725"/>
    <lineage>
        <taxon>Eukaryota</taxon>
        <taxon>Fungi</taxon>
        <taxon>Fungi incertae sedis</taxon>
        <taxon>Mucoromycota</taxon>
        <taxon>Mucoromycotina</taxon>
        <taxon>Mucoromycetes</taxon>
        <taxon>Mucorales</taxon>
        <taxon>Mucorineae</taxon>
        <taxon>Mucoraceae</taxon>
        <taxon>Mucor</taxon>
    </lineage>
</organism>
<dbReference type="GO" id="GO:0003677">
    <property type="term" value="F:DNA binding"/>
    <property type="evidence" value="ECO:0007669"/>
    <property type="project" value="UniProtKB-KW"/>
</dbReference>
<evidence type="ECO:0000313" key="5">
    <source>
        <dbReference type="Proteomes" id="UP000077051"/>
    </source>
</evidence>
<keyword evidence="5" id="KW-1185">Reference proteome</keyword>
<evidence type="ECO:0000313" key="4">
    <source>
        <dbReference type="EMBL" id="OAD00684.1"/>
    </source>
</evidence>
<dbReference type="InterPro" id="IPR010095">
    <property type="entry name" value="Cas12f1-like_TNB"/>
</dbReference>
<evidence type="ECO:0000256" key="2">
    <source>
        <dbReference type="SAM" id="MobiDB-lite"/>
    </source>
</evidence>
<comment type="caution">
    <text evidence="4">The sequence shown here is derived from an EMBL/GenBank/DDBJ whole genome shotgun (WGS) entry which is preliminary data.</text>
</comment>
<dbReference type="VEuPathDB" id="FungiDB:MUCCIDRAFT_112094"/>
<sequence length="759" mass="87142">MFRQRIREKILSVIRNAPESNISEPSSTVTADTVGGNNKKRKQSFEVKQQKKAAKRRANDSDVVPNCKSCHQPGHKSSRSPLCRNHNPSKAEVLYDNLGGGYTCFTRKVSFEDIVKPEHRPLLKQRVTEACAFMEQLKLHMCLFVNYYCINRRDAPPSAVFKQNFWYSVSQMIMGKRITTSAQIPNDLLPAWDAFRRIHPNALLRRGMPTGMVSCISEECVIIATCFTNAIVEEFEKRVKSFLYFILQNRFVLIQPKDIHAVVDKFAYPYVGRGFAEWPSKPFVNDDFKATIKRMCTPLQSLVVSPATLENMSANPQDYFLCLKQVSVAIEEQHSNHAMDVRRVPPSRAFALLPTPTIRWPTVSLSCDAISSFMRKPRRRGYNQQLQLYYDIFDFSKLGFESIQELQGNGNNQVMFANLVTSDGTSANMVFHRRKPSQEDTLIRKHKLQMKDFTLDEVLTHYQPFFVDPGRKSLYTAVSPDFNYRERAALPSFTDFGSLQVRKMSTKEYRFFMDGGLHKKWLKRIRDANLELLLSQTPTPKTASSDAFNNYCAHQFNNFNRISEIHNAQSGKRLLGGYKGRQRAKQFAVNFMANGGKKYNRERRGKTRSDRRSRQRLQQASQTVKKRKFKFSRFFYDPARIPLVIFGSATLGKDHVPIRGLPSGSTNVLYQQLKERELNGDLLVVLADEYLTSQVCSTCNQRDLIKMPGVTGFSVLKCRNCHKKWQRDVNAARNIMKNAWSVWSGAGIPPVFQRRPPTN</sequence>
<dbReference type="Pfam" id="PF07282">
    <property type="entry name" value="Cas12f1-like_TNB"/>
    <property type="match status" value="1"/>
</dbReference>